<evidence type="ECO:0000313" key="2">
    <source>
        <dbReference type="EMBL" id="KXJ85198.1"/>
    </source>
</evidence>
<dbReference type="AlphaFoldDB" id="A0A136IK99"/>
<name>A0A136IK99_9PEZI</name>
<sequence>MAEQGRRSILARLVPVWYPEGPGWQLELTQHECKDPSPDRRSAPRRHPGASAGAARRSRHLTAAIHNKFLWPSSDAERSLSTVRHHFSSFADAFLLLACPTPPALSRLSRHLQPGLRARCRGPAGDACGQRPASLIVRRGRQDQQRGISTLMVSMTPVQSAASQRDSWSSREWPVRLQIMPPAPACPAFSTSSTCPASASRYQG</sequence>
<protein>
    <submittedName>
        <fullName evidence="2">Uncharacterized protein</fullName>
    </submittedName>
</protein>
<dbReference type="InParanoid" id="A0A136IK99"/>
<evidence type="ECO:0000256" key="1">
    <source>
        <dbReference type="SAM" id="MobiDB-lite"/>
    </source>
</evidence>
<dbReference type="Proteomes" id="UP000070501">
    <property type="component" value="Unassembled WGS sequence"/>
</dbReference>
<proteinExistence type="predicted"/>
<feature type="region of interest" description="Disordered" evidence="1">
    <location>
        <begin position="32"/>
        <end position="58"/>
    </location>
</feature>
<accession>A0A136IK99</accession>
<evidence type="ECO:0000313" key="3">
    <source>
        <dbReference type="Proteomes" id="UP000070501"/>
    </source>
</evidence>
<organism evidence="2 3">
    <name type="scientific">Microdochium bolleyi</name>
    <dbReference type="NCBI Taxonomy" id="196109"/>
    <lineage>
        <taxon>Eukaryota</taxon>
        <taxon>Fungi</taxon>
        <taxon>Dikarya</taxon>
        <taxon>Ascomycota</taxon>
        <taxon>Pezizomycotina</taxon>
        <taxon>Sordariomycetes</taxon>
        <taxon>Xylariomycetidae</taxon>
        <taxon>Xylariales</taxon>
        <taxon>Microdochiaceae</taxon>
        <taxon>Microdochium</taxon>
    </lineage>
</organism>
<dbReference type="EMBL" id="KQ964291">
    <property type="protein sequence ID" value="KXJ85198.1"/>
    <property type="molecule type" value="Genomic_DNA"/>
</dbReference>
<feature type="compositionally biased region" description="Basic and acidic residues" evidence="1">
    <location>
        <begin position="32"/>
        <end position="42"/>
    </location>
</feature>
<keyword evidence="3" id="KW-1185">Reference proteome</keyword>
<reference evidence="3" key="1">
    <citation type="submission" date="2016-02" db="EMBL/GenBank/DDBJ databases">
        <title>Draft genome sequence of Microdochium bolleyi, a fungal endophyte of beachgrass.</title>
        <authorList>
            <consortium name="DOE Joint Genome Institute"/>
            <person name="David A.S."/>
            <person name="May G."/>
            <person name="Haridas S."/>
            <person name="Lim J."/>
            <person name="Wang M."/>
            <person name="Labutti K."/>
            <person name="Lipzen A."/>
            <person name="Barry K."/>
            <person name="Grigoriev I.V."/>
        </authorList>
    </citation>
    <scope>NUCLEOTIDE SEQUENCE [LARGE SCALE GENOMIC DNA]</scope>
    <source>
        <strain evidence="3">J235TASD1</strain>
    </source>
</reference>
<gene>
    <name evidence="2" type="ORF">Micbo1qcDRAFT_169602</name>
</gene>